<reference evidence="10 11" key="1">
    <citation type="submission" date="2018-02" db="EMBL/GenBank/DDBJ databases">
        <title>Genomic Reconstructions from Amazon Rainforest and Pasture Soil Reveal Novel Insights into the Physiology of Candidate Phyla in Tropical Sites.</title>
        <authorList>
            <person name="Kroeger M.E."/>
            <person name="Delmont T."/>
            <person name="Eren A.M."/>
            <person name="Guo J."/>
            <person name="Meyer K.M."/>
            <person name="Khan K."/>
            <person name="Rodrigues J.L.M."/>
            <person name="Bohannan B.J.M."/>
            <person name="Tringe S."/>
            <person name="Borges C.D."/>
            <person name="Tiedje J."/>
            <person name="Tsai S.M."/>
            <person name="Nusslein K."/>
        </authorList>
    </citation>
    <scope>NUCLEOTIDE SEQUENCE [LARGE SCALE GENOMIC DNA]</scope>
    <source>
        <strain evidence="10">Amazon FNV 2010 28 9</strain>
    </source>
</reference>
<comment type="subcellular location">
    <subcellularLocation>
        <location evidence="2">Membrane</location>
        <topology evidence="2">Peripheral membrane protein</topology>
    </subcellularLocation>
</comment>
<evidence type="ECO:0000256" key="5">
    <source>
        <dbReference type="ARBA" id="ARBA00022781"/>
    </source>
</evidence>
<organism evidence="10 11">
    <name type="scientific">Candidatus Cerribacteria bacterium 'Amazon FNV 2010 28 9'</name>
    <dbReference type="NCBI Taxonomy" id="2081795"/>
    <lineage>
        <taxon>Bacteria</taxon>
        <taxon>Candidatus Cerribacteria</taxon>
    </lineage>
</organism>
<dbReference type="GO" id="GO:0046933">
    <property type="term" value="F:proton-transporting ATP synthase activity, rotational mechanism"/>
    <property type="evidence" value="ECO:0007669"/>
    <property type="project" value="InterPro"/>
</dbReference>
<evidence type="ECO:0008006" key="12">
    <source>
        <dbReference type="Google" id="ProtNLM"/>
    </source>
</evidence>
<dbReference type="EMBL" id="PSRQ01000038">
    <property type="protein sequence ID" value="PWU23328.1"/>
    <property type="molecule type" value="Genomic_DNA"/>
</dbReference>
<dbReference type="SUPFAM" id="SSF52943">
    <property type="entry name" value="ATP synthase (F1-ATPase), gamma subunit"/>
    <property type="match status" value="1"/>
</dbReference>
<dbReference type="Pfam" id="PF00231">
    <property type="entry name" value="ATP-synt"/>
    <property type="match status" value="1"/>
</dbReference>
<name>A0A317JRA3_9BACT</name>
<keyword evidence="4" id="KW-0813">Transport</keyword>
<accession>A0A317JRA3</accession>
<protein>
    <recommendedName>
        <fullName evidence="12">F0F1 ATP synthase subunit gamma</fullName>
    </recommendedName>
</protein>
<evidence type="ECO:0000256" key="3">
    <source>
        <dbReference type="ARBA" id="ARBA00007681"/>
    </source>
</evidence>
<gene>
    <name evidence="10" type="ORF">C5B42_03315</name>
</gene>
<keyword evidence="5" id="KW-0375">Hydrogen ion transport</keyword>
<keyword evidence="6" id="KW-0406">Ion transport</keyword>
<proteinExistence type="inferred from homology"/>
<evidence type="ECO:0000256" key="1">
    <source>
        <dbReference type="ARBA" id="ARBA00003456"/>
    </source>
</evidence>
<comment type="similarity">
    <text evidence="3">Belongs to the ATPase gamma chain family.</text>
</comment>
<comment type="caution">
    <text evidence="10">The sequence shown here is derived from an EMBL/GenBank/DDBJ whole genome shotgun (WGS) entry which is preliminary data.</text>
</comment>
<keyword evidence="8" id="KW-0139">CF(1)</keyword>
<dbReference type="AlphaFoldDB" id="A0A317JRA3"/>
<dbReference type="Gene3D" id="3.40.1380.10">
    <property type="match status" value="1"/>
</dbReference>
<evidence type="ECO:0000256" key="6">
    <source>
        <dbReference type="ARBA" id="ARBA00023065"/>
    </source>
</evidence>
<evidence type="ECO:0000256" key="7">
    <source>
        <dbReference type="ARBA" id="ARBA00023136"/>
    </source>
</evidence>
<keyword evidence="7" id="KW-0472">Membrane</keyword>
<evidence type="ECO:0000256" key="8">
    <source>
        <dbReference type="ARBA" id="ARBA00023196"/>
    </source>
</evidence>
<evidence type="ECO:0000313" key="10">
    <source>
        <dbReference type="EMBL" id="PWU23328.1"/>
    </source>
</evidence>
<keyword evidence="9" id="KW-0066">ATP synthesis</keyword>
<evidence type="ECO:0000256" key="9">
    <source>
        <dbReference type="ARBA" id="ARBA00023310"/>
    </source>
</evidence>
<sequence>MSVIGFFLRMSVRRGFAHYLIHWQKRKITKSYVLFYKRRMSNCKIHTVIKRTKKTLKRIKTKDRIHNDMQTLSTVKDETEFTVELERMVRATQEISVMQIQKIRGSVLATRSFMEGLHDIFFDVQQAHQQQVIKLLKTQQDLTKKTEHQKENLFVFISSNHRFSSAITHEVFTLFSQQVKSNTQADILIIGRIGKELFDREFPSRQHTFISMSIDAPSKEDLANVFRILLQYVNIDVYQGQYTSLAAQHPSQINISGKVALSHLHEREQKGPRYFLFEPSLEVLITFFEHQITEALFQLTLHESSLANLGSRISALESSISAVEQYEKKLHQTHLLLLKQKENRKQQQRLAGRILWK</sequence>
<dbReference type="Proteomes" id="UP000246104">
    <property type="component" value="Unassembled WGS sequence"/>
</dbReference>
<dbReference type="InterPro" id="IPR000131">
    <property type="entry name" value="ATP_synth_F1_gsu"/>
</dbReference>
<evidence type="ECO:0000256" key="2">
    <source>
        <dbReference type="ARBA" id="ARBA00004170"/>
    </source>
</evidence>
<comment type="function">
    <text evidence="1">Produces ATP from ADP in the presence of a proton gradient across the membrane. The gamma chain is believed to be important in regulating ATPase activity and the flow of protons through the CF(0) complex.</text>
</comment>
<dbReference type="InterPro" id="IPR035968">
    <property type="entry name" value="ATP_synth_F1_ATPase_gsu"/>
</dbReference>
<dbReference type="GO" id="GO:0045259">
    <property type="term" value="C:proton-transporting ATP synthase complex"/>
    <property type="evidence" value="ECO:0007669"/>
    <property type="project" value="UniProtKB-KW"/>
</dbReference>
<evidence type="ECO:0000256" key="4">
    <source>
        <dbReference type="ARBA" id="ARBA00022448"/>
    </source>
</evidence>
<evidence type="ECO:0000313" key="11">
    <source>
        <dbReference type="Proteomes" id="UP000246104"/>
    </source>
</evidence>